<accession>A0ABM0M602</accession>
<reference evidence="7" key="1">
    <citation type="submission" date="2025-08" db="UniProtKB">
        <authorList>
            <consortium name="RefSeq"/>
        </authorList>
    </citation>
    <scope>IDENTIFICATION</scope>
    <source>
        <tissue evidence="7">Testes</tissue>
    </source>
</reference>
<keyword evidence="6" id="KW-1185">Reference proteome</keyword>
<protein>
    <submittedName>
        <fullName evidence="7">Uncharacterized protein LOC102804548</fullName>
    </submittedName>
</protein>
<evidence type="ECO:0000313" key="6">
    <source>
        <dbReference type="Proteomes" id="UP000694865"/>
    </source>
</evidence>
<evidence type="ECO:0000256" key="4">
    <source>
        <dbReference type="ARBA" id="ARBA00023002"/>
    </source>
</evidence>
<dbReference type="GeneID" id="102804548"/>
<organism evidence="6 7">
    <name type="scientific">Saccoglossus kowalevskii</name>
    <name type="common">Acorn worm</name>
    <dbReference type="NCBI Taxonomy" id="10224"/>
    <lineage>
        <taxon>Eukaryota</taxon>
        <taxon>Metazoa</taxon>
        <taxon>Hemichordata</taxon>
        <taxon>Enteropneusta</taxon>
        <taxon>Harrimaniidae</taxon>
        <taxon>Saccoglossus</taxon>
    </lineage>
</organism>
<keyword evidence="5" id="KW-0408">Iron</keyword>
<comment type="similarity">
    <text evidence="2">Belongs to the carotenoid oxygenase family.</text>
</comment>
<evidence type="ECO:0000313" key="7">
    <source>
        <dbReference type="RefSeq" id="XP_006815443.1"/>
    </source>
</evidence>
<dbReference type="PANTHER" id="PTHR10543:SF24">
    <property type="entry name" value="CAROTENOID ISOMEROOXYGENASE"/>
    <property type="match status" value="1"/>
</dbReference>
<proteinExistence type="inferred from homology"/>
<dbReference type="Proteomes" id="UP000694865">
    <property type="component" value="Unplaced"/>
</dbReference>
<evidence type="ECO:0000256" key="1">
    <source>
        <dbReference type="ARBA" id="ARBA00001954"/>
    </source>
</evidence>
<keyword evidence="3" id="KW-0479">Metal-binding</keyword>
<keyword evidence="4" id="KW-0560">Oxidoreductase</keyword>
<evidence type="ECO:0000256" key="2">
    <source>
        <dbReference type="ARBA" id="ARBA00006787"/>
    </source>
</evidence>
<sequence>MFDLSNSEEVNAWRVLYKIEDDERITIAQYLDGGPFNLNQCVNDNYPEYELPGGYLHSFCLTEHYFVIPTSTFILDVCKTFVTEPDDPIMPFFLYNYNFTTDLPTRFVVISRDTNEVVGEFSTPEGLFITHQVHTLLLPMKTPLSGVSSGESRTVVERFVVNMSDWTLIERIDLYPSGYQMVEFSTINYDLYNAKPYRYAYMVGFDPVPNSLIK</sequence>
<evidence type="ECO:0000256" key="3">
    <source>
        <dbReference type="ARBA" id="ARBA00022723"/>
    </source>
</evidence>
<dbReference type="InterPro" id="IPR004294">
    <property type="entry name" value="Carotenoid_Oase"/>
</dbReference>
<evidence type="ECO:0000256" key="5">
    <source>
        <dbReference type="ARBA" id="ARBA00023004"/>
    </source>
</evidence>
<comment type="cofactor">
    <cofactor evidence="1">
        <name>Fe(2+)</name>
        <dbReference type="ChEBI" id="CHEBI:29033"/>
    </cofactor>
</comment>
<dbReference type="RefSeq" id="XP_006815443.1">
    <property type="nucleotide sequence ID" value="XM_006815380.1"/>
</dbReference>
<gene>
    <name evidence="7" type="primary">LOC102804548</name>
</gene>
<dbReference type="Pfam" id="PF03055">
    <property type="entry name" value="RPE65"/>
    <property type="match status" value="1"/>
</dbReference>
<feature type="non-terminal residue" evidence="7">
    <location>
        <position position="214"/>
    </location>
</feature>
<dbReference type="PANTHER" id="PTHR10543">
    <property type="entry name" value="BETA-CAROTENE DIOXYGENASE"/>
    <property type="match status" value="1"/>
</dbReference>
<name>A0ABM0M602_SACKO</name>